<evidence type="ECO:0000313" key="1">
    <source>
        <dbReference type="EMBL" id="KAI8571860.1"/>
    </source>
</evidence>
<organism evidence="1 2">
    <name type="scientific">Rhododendron molle</name>
    <name type="common">Chinese azalea</name>
    <name type="synonym">Azalea mollis</name>
    <dbReference type="NCBI Taxonomy" id="49168"/>
    <lineage>
        <taxon>Eukaryota</taxon>
        <taxon>Viridiplantae</taxon>
        <taxon>Streptophyta</taxon>
        <taxon>Embryophyta</taxon>
        <taxon>Tracheophyta</taxon>
        <taxon>Spermatophyta</taxon>
        <taxon>Magnoliopsida</taxon>
        <taxon>eudicotyledons</taxon>
        <taxon>Gunneridae</taxon>
        <taxon>Pentapetalae</taxon>
        <taxon>asterids</taxon>
        <taxon>Ericales</taxon>
        <taxon>Ericaceae</taxon>
        <taxon>Ericoideae</taxon>
        <taxon>Rhodoreae</taxon>
        <taxon>Rhododendron</taxon>
    </lineage>
</organism>
<protein>
    <submittedName>
        <fullName evidence="1">Uncharacterized protein</fullName>
    </submittedName>
</protein>
<dbReference type="EMBL" id="CM046388">
    <property type="protein sequence ID" value="KAI8571860.1"/>
    <property type="molecule type" value="Genomic_DNA"/>
</dbReference>
<gene>
    <name evidence="1" type="ORF">RHMOL_Rhmol01G0152300</name>
</gene>
<evidence type="ECO:0000313" key="2">
    <source>
        <dbReference type="Proteomes" id="UP001062846"/>
    </source>
</evidence>
<accession>A0ACC0Q2A5</accession>
<reference evidence="1" key="1">
    <citation type="submission" date="2022-02" db="EMBL/GenBank/DDBJ databases">
        <title>Plant Genome Project.</title>
        <authorList>
            <person name="Zhang R.-G."/>
        </authorList>
    </citation>
    <scope>NUCLEOTIDE SEQUENCE</scope>
    <source>
        <strain evidence="1">AT1</strain>
    </source>
</reference>
<sequence length="76" mass="8304">MVWFGVGFVARDYLECILGMWSIPFVGTFTPQTTEALEFREALISAPQKGFSSIIVEGDSAQIVQALAQDGIVFSD</sequence>
<dbReference type="Proteomes" id="UP001062846">
    <property type="component" value="Chromosome 1"/>
</dbReference>
<keyword evidence="2" id="KW-1185">Reference proteome</keyword>
<name>A0ACC0Q2A5_RHOML</name>
<proteinExistence type="predicted"/>
<comment type="caution">
    <text evidence="1">The sequence shown here is derived from an EMBL/GenBank/DDBJ whole genome shotgun (WGS) entry which is preliminary data.</text>
</comment>